<keyword evidence="3" id="KW-1003">Cell membrane</keyword>
<accession>F5RM86</accession>
<keyword evidence="12" id="KW-0131">Cell cycle</keyword>
<feature type="compositionally biased region" description="Basic residues" evidence="16">
    <location>
        <begin position="10"/>
        <end position="25"/>
    </location>
</feature>
<evidence type="ECO:0000256" key="10">
    <source>
        <dbReference type="ARBA" id="ARBA00023125"/>
    </source>
</evidence>
<dbReference type="GO" id="GO:0003677">
    <property type="term" value="F:DNA binding"/>
    <property type="evidence" value="ECO:0007669"/>
    <property type="project" value="UniProtKB-KW"/>
</dbReference>
<evidence type="ECO:0000256" key="8">
    <source>
        <dbReference type="ARBA" id="ARBA00022840"/>
    </source>
</evidence>
<gene>
    <name evidence="19" type="primary">ftsK</name>
    <name evidence="19" type="ORF">HMPREF9081_1372</name>
</gene>
<dbReference type="GO" id="GO:0051301">
    <property type="term" value="P:cell division"/>
    <property type="evidence" value="ECO:0007669"/>
    <property type="project" value="UniProtKB-KW"/>
</dbReference>
<comment type="function">
    <text evidence="13">Essential cell division protein that coordinates cell division and chromosome segregation. The N-terminus is involved in assembly of the cell-division machinery. The C-terminus functions as a DNA motor that moves dsDNA in an ATP-dependent manner towards the dif recombination site, which is located within the replication terminus region. Required for activation of the Xer recombinase, allowing activation of chromosome unlinking by recombination.</text>
</comment>
<keyword evidence="20" id="KW-1185">Reference proteome</keyword>
<dbReference type="PANTHER" id="PTHR22683:SF41">
    <property type="entry name" value="DNA TRANSLOCASE FTSK"/>
    <property type="match status" value="1"/>
</dbReference>
<keyword evidence="11 17" id="KW-0472">Membrane</keyword>
<dbReference type="InterPro" id="IPR036390">
    <property type="entry name" value="WH_DNA-bd_sf"/>
</dbReference>
<dbReference type="SUPFAM" id="SSF52540">
    <property type="entry name" value="P-loop containing nucleoside triphosphate hydrolases"/>
    <property type="match status" value="1"/>
</dbReference>
<feature type="binding site" evidence="15">
    <location>
        <begin position="538"/>
        <end position="545"/>
    </location>
    <ligand>
        <name>ATP</name>
        <dbReference type="ChEBI" id="CHEBI:30616"/>
    </ligand>
</feature>
<dbReference type="InterPro" id="IPR041027">
    <property type="entry name" value="FtsK_alpha"/>
</dbReference>
<keyword evidence="8 15" id="KW-0067">ATP-binding</keyword>
<comment type="caution">
    <text evidence="19">The sequence shown here is derived from an EMBL/GenBank/DDBJ whole genome shotgun (WGS) entry which is preliminary data.</text>
</comment>
<evidence type="ECO:0000256" key="13">
    <source>
        <dbReference type="ARBA" id="ARBA00024986"/>
    </source>
</evidence>
<evidence type="ECO:0000256" key="7">
    <source>
        <dbReference type="ARBA" id="ARBA00022829"/>
    </source>
</evidence>
<feature type="transmembrane region" description="Helical" evidence="17">
    <location>
        <begin position="37"/>
        <end position="66"/>
    </location>
</feature>
<keyword evidence="4 19" id="KW-0132">Cell division</keyword>
<evidence type="ECO:0000259" key="18">
    <source>
        <dbReference type="PROSITE" id="PS50901"/>
    </source>
</evidence>
<dbReference type="GO" id="GO:0007059">
    <property type="term" value="P:chromosome segregation"/>
    <property type="evidence" value="ECO:0007669"/>
    <property type="project" value="UniProtKB-KW"/>
</dbReference>
<dbReference type="PROSITE" id="PS50901">
    <property type="entry name" value="FTSK"/>
    <property type="match status" value="1"/>
</dbReference>
<dbReference type="InterPro" id="IPR018541">
    <property type="entry name" value="Ftsk_gamma"/>
</dbReference>
<feature type="region of interest" description="Disordered" evidence="16">
    <location>
        <begin position="1"/>
        <end position="29"/>
    </location>
</feature>
<dbReference type="Gene3D" id="1.10.10.10">
    <property type="entry name" value="Winged helix-like DNA-binding domain superfamily/Winged helix DNA-binding domain"/>
    <property type="match status" value="1"/>
</dbReference>
<evidence type="ECO:0000256" key="1">
    <source>
        <dbReference type="ARBA" id="ARBA00004651"/>
    </source>
</evidence>
<keyword evidence="10" id="KW-0238">DNA-binding</keyword>
<keyword evidence="7" id="KW-0159">Chromosome partition</keyword>
<dbReference type="GO" id="GO:0005524">
    <property type="term" value="F:ATP binding"/>
    <property type="evidence" value="ECO:0007669"/>
    <property type="project" value="UniProtKB-UniRule"/>
</dbReference>
<evidence type="ECO:0000313" key="19">
    <source>
        <dbReference type="EMBL" id="EGK59777.1"/>
    </source>
</evidence>
<feature type="transmembrane region" description="Helical" evidence="17">
    <location>
        <begin position="134"/>
        <end position="153"/>
    </location>
</feature>
<feature type="domain" description="FtsK" evidence="18">
    <location>
        <begin position="521"/>
        <end position="708"/>
    </location>
</feature>
<evidence type="ECO:0000256" key="14">
    <source>
        <dbReference type="ARBA" id="ARBA00025923"/>
    </source>
</evidence>
<dbReference type="SMART" id="SM00382">
    <property type="entry name" value="AAA"/>
    <property type="match status" value="1"/>
</dbReference>
<evidence type="ECO:0000256" key="17">
    <source>
        <dbReference type="SAM" id="Phobius"/>
    </source>
</evidence>
<evidence type="ECO:0000256" key="2">
    <source>
        <dbReference type="ARBA" id="ARBA00006474"/>
    </source>
</evidence>
<evidence type="ECO:0000256" key="5">
    <source>
        <dbReference type="ARBA" id="ARBA00022692"/>
    </source>
</evidence>
<dbReference type="STRING" id="888060.HMPREF9081_1372"/>
<dbReference type="EMBL" id="AFHQ01000033">
    <property type="protein sequence ID" value="EGK59777.1"/>
    <property type="molecule type" value="Genomic_DNA"/>
</dbReference>
<dbReference type="RefSeq" id="WP_006306341.1">
    <property type="nucleotide sequence ID" value="NZ_GL892076.1"/>
</dbReference>
<protein>
    <submittedName>
        <fullName evidence="19">Cell division FtsK/SpoIIIE</fullName>
    </submittedName>
</protein>
<dbReference type="SUPFAM" id="SSF46785">
    <property type="entry name" value="Winged helix' DNA-binding domain"/>
    <property type="match status" value="1"/>
</dbReference>
<evidence type="ECO:0000256" key="6">
    <source>
        <dbReference type="ARBA" id="ARBA00022741"/>
    </source>
</evidence>
<dbReference type="eggNOG" id="COG1674">
    <property type="taxonomic scope" value="Bacteria"/>
</dbReference>
<reference evidence="19 20" key="1">
    <citation type="submission" date="2011-04" db="EMBL/GenBank/DDBJ databases">
        <authorList>
            <person name="Muzny D."/>
            <person name="Qin X."/>
            <person name="Deng J."/>
            <person name="Jiang H."/>
            <person name="Liu Y."/>
            <person name="Qu J."/>
            <person name="Song X.-Z."/>
            <person name="Zhang L."/>
            <person name="Thornton R."/>
            <person name="Coyle M."/>
            <person name="Francisco L."/>
            <person name="Jackson L."/>
            <person name="Javaid M."/>
            <person name="Korchina V."/>
            <person name="Kovar C."/>
            <person name="Mata R."/>
            <person name="Mathew T."/>
            <person name="Ngo R."/>
            <person name="Nguyen L."/>
            <person name="Nguyen N."/>
            <person name="Okwuonu G."/>
            <person name="Ongeri F."/>
            <person name="Pham C."/>
            <person name="Simmons D."/>
            <person name="Wilczek-Boney K."/>
            <person name="Hale W."/>
            <person name="Jakkamsetti A."/>
            <person name="Pham P."/>
            <person name="Ruth R."/>
            <person name="San Lucas F."/>
            <person name="Warren J."/>
            <person name="Zhang J."/>
            <person name="Zhao Z."/>
            <person name="Zhou C."/>
            <person name="Zhu D."/>
            <person name="Lee S."/>
            <person name="Bess C."/>
            <person name="Blankenburg K."/>
            <person name="Forbes L."/>
            <person name="Fu Q."/>
            <person name="Gubbala S."/>
            <person name="Hirani K."/>
            <person name="Jayaseelan J.C."/>
            <person name="Lara F."/>
            <person name="Munidasa M."/>
            <person name="Palculict T."/>
            <person name="Patil S."/>
            <person name="Pu L.-L."/>
            <person name="Saada N."/>
            <person name="Tang L."/>
            <person name="Weissenberger G."/>
            <person name="Zhu Y."/>
            <person name="Hemphill L."/>
            <person name="Shang Y."/>
            <person name="Youmans B."/>
            <person name="Ayvaz T."/>
            <person name="Ross M."/>
            <person name="Santibanez J."/>
            <person name="Aqrawi P."/>
            <person name="Gross S."/>
            <person name="Joshi V."/>
            <person name="Fowler G."/>
            <person name="Nazareth L."/>
            <person name="Reid J."/>
            <person name="Worley K."/>
            <person name="Petrosino J."/>
            <person name="Highlander S."/>
            <person name="Gibbs R."/>
        </authorList>
    </citation>
    <scope>NUCLEOTIDE SEQUENCE [LARGE SCALE GENOMIC DNA]</scope>
    <source>
        <strain evidence="19 20">DSM 2778</strain>
    </source>
</reference>
<dbReference type="InterPro" id="IPR002543">
    <property type="entry name" value="FtsK_dom"/>
</dbReference>
<dbReference type="PANTHER" id="PTHR22683">
    <property type="entry name" value="SPORULATION PROTEIN RELATED"/>
    <property type="match status" value="1"/>
</dbReference>
<feature type="transmembrane region" description="Helical" evidence="17">
    <location>
        <begin position="72"/>
        <end position="92"/>
    </location>
</feature>
<dbReference type="Gene3D" id="3.30.980.40">
    <property type="match status" value="1"/>
</dbReference>
<name>F5RM86_9FIRM</name>
<feature type="region of interest" description="Disordered" evidence="16">
    <location>
        <begin position="327"/>
        <end position="348"/>
    </location>
</feature>
<feature type="transmembrane region" description="Helical" evidence="17">
    <location>
        <begin position="160"/>
        <end position="179"/>
    </location>
</feature>
<dbReference type="OrthoDB" id="9807790at2"/>
<dbReference type="InterPro" id="IPR025199">
    <property type="entry name" value="FtsK_4TM"/>
</dbReference>
<dbReference type="CDD" id="cd01127">
    <property type="entry name" value="TrwB_TraG_TraD_VirD4"/>
    <property type="match status" value="1"/>
</dbReference>
<keyword evidence="6 15" id="KW-0547">Nucleotide-binding</keyword>
<keyword evidence="9 17" id="KW-1133">Transmembrane helix</keyword>
<dbReference type="SMART" id="SM00843">
    <property type="entry name" value="Ftsk_gamma"/>
    <property type="match status" value="1"/>
</dbReference>
<comment type="similarity">
    <text evidence="2">Belongs to the FtsK/SpoIIIE/SftA family.</text>
</comment>
<evidence type="ECO:0000256" key="3">
    <source>
        <dbReference type="ARBA" id="ARBA00022475"/>
    </source>
</evidence>
<keyword evidence="5 17" id="KW-0812">Transmembrane</keyword>
<dbReference type="GO" id="GO:0005886">
    <property type="term" value="C:plasma membrane"/>
    <property type="evidence" value="ECO:0007669"/>
    <property type="project" value="UniProtKB-SubCell"/>
</dbReference>
<dbReference type="Pfam" id="PF01580">
    <property type="entry name" value="FtsK_SpoIIIE"/>
    <property type="match status" value="1"/>
</dbReference>
<organism evidence="19 20">
    <name type="scientific">Centipeda periodontii DSM 2778</name>
    <dbReference type="NCBI Taxonomy" id="888060"/>
    <lineage>
        <taxon>Bacteria</taxon>
        <taxon>Bacillati</taxon>
        <taxon>Bacillota</taxon>
        <taxon>Negativicutes</taxon>
        <taxon>Selenomonadales</taxon>
        <taxon>Selenomonadaceae</taxon>
        <taxon>Centipeda</taxon>
    </lineage>
</organism>
<dbReference type="HOGENOM" id="CLU_001981_9_1_9"/>
<dbReference type="InterPro" id="IPR027417">
    <property type="entry name" value="P-loop_NTPase"/>
</dbReference>
<dbReference type="InterPro" id="IPR003593">
    <property type="entry name" value="AAA+_ATPase"/>
</dbReference>
<dbReference type="Pfam" id="PF09397">
    <property type="entry name" value="FtsK_gamma"/>
    <property type="match status" value="1"/>
</dbReference>
<evidence type="ECO:0000256" key="15">
    <source>
        <dbReference type="PROSITE-ProRule" id="PRU00289"/>
    </source>
</evidence>
<dbReference type="InterPro" id="IPR036388">
    <property type="entry name" value="WH-like_DNA-bd_sf"/>
</dbReference>
<dbReference type="Pfam" id="PF13491">
    <property type="entry name" value="FtsK_4TM"/>
    <property type="match status" value="1"/>
</dbReference>
<comment type="subcellular location">
    <subcellularLocation>
        <location evidence="1">Cell membrane</location>
        <topology evidence="1">Multi-pass membrane protein</topology>
    </subcellularLocation>
</comment>
<proteinExistence type="inferred from homology"/>
<sequence>MEGLFLGKKSSGRRTSRSVSTKRRNTAPNGSGRKYELIGLILLAFALISAIGILGLNVGFVGFFFADFFRYLFGWGASFAILIIALISLQYIIHHRGLLYTKKFFGVIGLFVSLLAAWHHFVVPVDEEILPQNLADGGGLIGGGVLFLMRACFGVDGTIILLSTIIVGSVLLATTWSLASGYMKTKEQAKKGANVAGAVISTTREKVSIATEKIELKTSALVHDSCASVPYNQANDPMFAEEKNVLKTAPIEVVQETHAPEQKAQAIPYEEAEVHETEPVQEGCETIVSEEKPISVDEEEAASVSFPFDYERELERCEDVPVVPVEQPTEVMEECPPTEEEETDDITEDANSSTFPVVEENRDLSDPLPVPPTVGAADEAGERPYELPKVTYILSKHIKKENAMLAQEIRENAQILQKTLESFHVNAKVVSTCHGPAVTRFDLEPAPGVKVSKITNLAEDIALQLATSSVRIEPVPGKAAIGIEIPNRTLESVQLREVLENPEFQGASSKLTVGLGMDISGQAIFADIGKMPHLLVAGATGSGKSVCINTLISSILFKATPDEVKFILIDPKMVELSNYNGIPHLMVPVVTDPKKASSVLNWAVQEMEKRYSIFANHGVRDIKSFNRRYPEEKLPLIVIVIDELADLMMVSPKDVEDAICRILQKARAAGIHMILATQRPSVNVITGIIKANLPSRISFAVSSQVDSRTILDRGGAETLLGKGDMLFSPQGAAKPIRVQGAFISDEEVEMLLDFIRAQEQEISENEELIDFMETDAAEDDSVEEGGSQIKQDQLLPDAVEIVMSTGQASSSNIQRRLGVGYTRAARLVDTMEELHIIGPSAGGNKPREILMTSEQAKELVKSLM</sequence>
<dbReference type="Gene3D" id="3.40.50.300">
    <property type="entry name" value="P-loop containing nucleotide triphosphate hydrolases"/>
    <property type="match status" value="1"/>
</dbReference>
<dbReference type="InterPro" id="IPR050206">
    <property type="entry name" value="FtsK/SpoIIIE/SftA"/>
</dbReference>
<dbReference type="Pfam" id="PF17854">
    <property type="entry name" value="FtsK_alpha"/>
    <property type="match status" value="1"/>
</dbReference>
<dbReference type="Proteomes" id="UP000004067">
    <property type="component" value="Unassembled WGS sequence"/>
</dbReference>
<evidence type="ECO:0000256" key="11">
    <source>
        <dbReference type="ARBA" id="ARBA00023136"/>
    </source>
</evidence>
<feature type="transmembrane region" description="Helical" evidence="17">
    <location>
        <begin position="104"/>
        <end position="122"/>
    </location>
</feature>
<comment type="subunit">
    <text evidence="14">Homohexamer. Forms a ring that surrounds DNA.</text>
</comment>
<evidence type="ECO:0000313" key="20">
    <source>
        <dbReference type="Proteomes" id="UP000004067"/>
    </source>
</evidence>
<evidence type="ECO:0000256" key="9">
    <source>
        <dbReference type="ARBA" id="ARBA00022989"/>
    </source>
</evidence>
<dbReference type="AlphaFoldDB" id="F5RM86"/>
<feature type="compositionally biased region" description="Acidic residues" evidence="16">
    <location>
        <begin position="331"/>
        <end position="348"/>
    </location>
</feature>
<evidence type="ECO:0000256" key="16">
    <source>
        <dbReference type="SAM" id="MobiDB-lite"/>
    </source>
</evidence>
<evidence type="ECO:0000256" key="4">
    <source>
        <dbReference type="ARBA" id="ARBA00022618"/>
    </source>
</evidence>
<evidence type="ECO:0000256" key="12">
    <source>
        <dbReference type="ARBA" id="ARBA00023306"/>
    </source>
</evidence>